<dbReference type="Gene3D" id="3.30.760.10">
    <property type="entry name" value="RNA Cap, Translation Initiation Factor Eif4e"/>
    <property type="match status" value="1"/>
</dbReference>
<dbReference type="GO" id="GO:0003743">
    <property type="term" value="F:translation initiation factor activity"/>
    <property type="evidence" value="ECO:0007669"/>
    <property type="project" value="UniProtKB-KW"/>
</dbReference>
<keyword evidence="3" id="KW-0810">Translation regulation</keyword>
<keyword evidence="5 6" id="KW-0648">Protein biosynthesis</keyword>
<organism evidence="7 8">
    <name type="scientific">Blepharisma stoltei</name>
    <dbReference type="NCBI Taxonomy" id="1481888"/>
    <lineage>
        <taxon>Eukaryota</taxon>
        <taxon>Sar</taxon>
        <taxon>Alveolata</taxon>
        <taxon>Ciliophora</taxon>
        <taxon>Postciliodesmatophora</taxon>
        <taxon>Heterotrichea</taxon>
        <taxon>Heterotrichida</taxon>
        <taxon>Blepharismidae</taxon>
        <taxon>Blepharisma</taxon>
    </lineage>
</organism>
<dbReference type="GO" id="GO:0006417">
    <property type="term" value="P:regulation of translation"/>
    <property type="evidence" value="ECO:0007669"/>
    <property type="project" value="UniProtKB-KW"/>
</dbReference>
<evidence type="ECO:0000313" key="7">
    <source>
        <dbReference type="EMBL" id="CAG9313905.1"/>
    </source>
</evidence>
<dbReference type="InterPro" id="IPR023398">
    <property type="entry name" value="TIF_eIF4e-like"/>
</dbReference>
<dbReference type="InterPro" id="IPR001040">
    <property type="entry name" value="TIF_eIF_4E"/>
</dbReference>
<dbReference type="PANTHER" id="PTHR11960">
    <property type="entry name" value="EUKARYOTIC TRANSLATION INITIATION FACTOR 4E RELATED"/>
    <property type="match status" value="1"/>
</dbReference>
<evidence type="ECO:0008006" key="9">
    <source>
        <dbReference type="Google" id="ProtNLM"/>
    </source>
</evidence>
<proteinExistence type="inferred from homology"/>
<dbReference type="SUPFAM" id="SSF55418">
    <property type="entry name" value="eIF4e-like"/>
    <property type="match status" value="1"/>
</dbReference>
<evidence type="ECO:0000256" key="3">
    <source>
        <dbReference type="ARBA" id="ARBA00022845"/>
    </source>
</evidence>
<dbReference type="PANTHER" id="PTHR11960:SF8">
    <property type="entry name" value="EUKARYOTIC TRANSLATION INITIATION FACTOR 4E1-RELATED"/>
    <property type="match status" value="1"/>
</dbReference>
<evidence type="ECO:0000256" key="2">
    <source>
        <dbReference type="ARBA" id="ARBA00022540"/>
    </source>
</evidence>
<keyword evidence="8" id="KW-1185">Reference proteome</keyword>
<dbReference type="Proteomes" id="UP001162131">
    <property type="component" value="Unassembled WGS sequence"/>
</dbReference>
<evidence type="ECO:0000256" key="6">
    <source>
        <dbReference type="RuleBase" id="RU004374"/>
    </source>
</evidence>
<keyword evidence="2 6" id="KW-0396">Initiation factor</keyword>
<dbReference type="EMBL" id="CAJZBQ010000011">
    <property type="protein sequence ID" value="CAG9313905.1"/>
    <property type="molecule type" value="Genomic_DNA"/>
</dbReference>
<protein>
    <recommendedName>
        <fullName evidence="9">Eukaryotic translation initiation factor 4E</fullName>
    </recommendedName>
</protein>
<comment type="caution">
    <text evidence="7">The sequence shown here is derived from an EMBL/GenBank/DDBJ whole genome shotgun (WGS) entry which is preliminary data.</text>
</comment>
<dbReference type="Pfam" id="PF01652">
    <property type="entry name" value="IF4E"/>
    <property type="match status" value="1"/>
</dbReference>
<name>A0AAU9IRR2_9CILI</name>
<comment type="similarity">
    <text evidence="1 6">Belongs to the eukaryotic initiation factor 4E family.</text>
</comment>
<evidence type="ECO:0000256" key="5">
    <source>
        <dbReference type="ARBA" id="ARBA00022917"/>
    </source>
</evidence>
<sequence>MGHDLEYPWDFYVTRNKKKTNKQKITLKAWEERLKKINTFKTVEDFWHVYNNIKVPTDIKGRGDYFLFREGILPEWEDPRNAQGGAWSFKTEHLEKINEQWLNSELALIGCQFLDLSPHICGAELSVRVNRFRIAIWTDSIEERYIQSVGLKLKDILGREAILEFRKHFDEKVLFTL</sequence>
<gene>
    <name evidence="7" type="ORF">BSTOLATCC_MIC9706</name>
</gene>
<evidence type="ECO:0000256" key="1">
    <source>
        <dbReference type="ARBA" id="ARBA00009860"/>
    </source>
</evidence>
<accession>A0AAU9IRR2</accession>
<dbReference type="AlphaFoldDB" id="A0AAU9IRR2"/>
<dbReference type="GO" id="GO:0016281">
    <property type="term" value="C:eukaryotic translation initiation factor 4F complex"/>
    <property type="evidence" value="ECO:0007669"/>
    <property type="project" value="TreeGrafter"/>
</dbReference>
<reference evidence="7" key="1">
    <citation type="submission" date="2021-09" db="EMBL/GenBank/DDBJ databases">
        <authorList>
            <consortium name="AG Swart"/>
            <person name="Singh M."/>
            <person name="Singh A."/>
            <person name="Seah K."/>
            <person name="Emmerich C."/>
        </authorList>
    </citation>
    <scope>NUCLEOTIDE SEQUENCE</scope>
    <source>
        <strain evidence="7">ATCC30299</strain>
    </source>
</reference>
<evidence type="ECO:0000256" key="4">
    <source>
        <dbReference type="ARBA" id="ARBA00022884"/>
    </source>
</evidence>
<keyword evidence="4 6" id="KW-0694">RNA-binding</keyword>
<dbReference type="GO" id="GO:0000340">
    <property type="term" value="F:RNA 7-methylguanosine cap binding"/>
    <property type="evidence" value="ECO:0007669"/>
    <property type="project" value="TreeGrafter"/>
</dbReference>
<evidence type="ECO:0000313" key="8">
    <source>
        <dbReference type="Proteomes" id="UP001162131"/>
    </source>
</evidence>